<dbReference type="GO" id="GO:0005929">
    <property type="term" value="C:cilium"/>
    <property type="evidence" value="ECO:0007669"/>
    <property type="project" value="TreeGrafter"/>
</dbReference>
<evidence type="ECO:0000256" key="2">
    <source>
        <dbReference type="ARBA" id="ARBA00022741"/>
    </source>
</evidence>
<dbReference type="PIRSF" id="PIRSF037947">
    <property type="entry name" value="Protein_XRP2"/>
    <property type="match status" value="1"/>
</dbReference>
<dbReference type="GO" id="GO:0005525">
    <property type="term" value="F:GTP binding"/>
    <property type="evidence" value="ECO:0007669"/>
    <property type="project" value="UniProtKB-UniRule"/>
</dbReference>
<name>A0AAJ6QW88_9ACAR</name>
<dbReference type="AlphaFoldDB" id="A0AAJ6QW88"/>
<gene>
    <name evidence="8" type="primary">LOC100898078</name>
</gene>
<dbReference type="SMART" id="SM00673">
    <property type="entry name" value="CARP"/>
    <property type="match status" value="2"/>
</dbReference>
<dbReference type="GO" id="GO:0006892">
    <property type="term" value="P:post-Golgi vesicle-mediated transport"/>
    <property type="evidence" value="ECO:0007669"/>
    <property type="project" value="TreeGrafter"/>
</dbReference>
<dbReference type="InterPro" id="IPR036223">
    <property type="entry name" value="CAP_C_sf"/>
</dbReference>
<evidence type="ECO:0000259" key="6">
    <source>
        <dbReference type="PROSITE" id="PS51329"/>
    </source>
</evidence>
<accession>A0AAJ6QW88</accession>
<dbReference type="SUPFAM" id="SSF69340">
    <property type="entry name" value="C-terminal domain of adenylylcyclase associated protein"/>
    <property type="match status" value="1"/>
</dbReference>
<comment type="function">
    <text evidence="3">Acts as a GTPase-activating protein (GAP) for tubulin in concert with tubulin-specific chaperone C, but does not enhance tubulin heterodimerization.</text>
</comment>
<feature type="domain" description="C-CAP/cofactor C-like" evidence="6">
    <location>
        <begin position="25"/>
        <end position="182"/>
    </location>
</feature>
<dbReference type="InterPro" id="IPR016098">
    <property type="entry name" value="CAP/MinC_C"/>
</dbReference>
<dbReference type="InterPro" id="IPR039093">
    <property type="entry name" value="XRP2"/>
</dbReference>
<feature type="lipid moiety-binding region" description="N-myristoyl glycine" evidence="5">
    <location>
        <position position="2"/>
    </location>
</feature>
<dbReference type="InterPro" id="IPR012945">
    <property type="entry name" value="Tubulin-bd_cofactor_C_dom"/>
</dbReference>
<feature type="lipid moiety-binding region" description="S-palmitoyl cysteine" evidence="5">
    <location>
        <position position="3"/>
    </location>
</feature>
<sequence length="342" mass="38473">MGCICGKLCRKGAKSDTVASVDKEPRTQYSWEMSRANIDPKDFTIEQLKDELVVRKSGSINGQQFIVQDCQDCRILLLDHMNVVTIDDCKNCQIVLGPTRGSVFIRNSENCRLVALCQQFRARDCLKLRVSLLCSTQPSIEFCSGLKFSCIQLNYKGLKEQIAEAQLNPFNNFWYEVYDFTPSQVVHNWTYSKGYTKVFSDIESDELEGLEITEDAESSAVPRVHGTRKCTPNSHDRVLIFNGKDCEDKAFKCLRLLTEQGHHLVRSCRSEKDKIGANFEALLGEGFAPSTKAPLVILHLTGDVLPEGVTQQNNIHTSCDHRVISTFFTNNHRTPANGTTAH</sequence>
<keyword evidence="2 3" id="KW-0547">Nucleotide-binding</keyword>
<feature type="binding site" evidence="4">
    <location>
        <begin position="118"/>
        <end position="121"/>
    </location>
    <ligand>
        <name>GTP</name>
        <dbReference type="ChEBI" id="CHEBI:37565"/>
    </ligand>
</feature>
<evidence type="ECO:0000256" key="4">
    <source>
        <dbReference type="PIRSR" id="PIRSR037947-1"/>
    </source>
</evidence>
<dbReference type="RefSeq" id="XP_003745938.1">
    <property type="nucleotide sequence ID" value="XM_003745890.1"/>
</dbReference>
<feature type="binding site" evidence="4">
    <location>
        <begin position="101"/>
        <end position="102"/>
    </location>
    <ligand>
        <name>GTP</name>
        <dbReference type="ChEBI" id="CHEBI:37565"/>
    </ligand>
</feature>
<dbReference type="PANTHER" id="PTHR15440:SF0">
    <property type="entry name" value="PROTEIN XRP2"/>
    <property type="match status" value="1"/>
</dbReference>
<dbReference type="GeneID" id="100898078"/>
<proteinExistence type="inferred from homology"/>
<evidence type="ECO:0000313" key="7">
    <source>
        <dbReference type="Proteomes" id="UP000694867"/>
    </source>
</evidence>
<dbReference type="PANTHER" id="PTHR15440">
    <property type="entry name" value="XRP2 PROTEIN"/>
    <property type="match status" value="1"/>
</dbReference>
<keyword evidence="3 4" id="KW-0342">GTP-binding</keyword>
<keyword evidence="7" id="KW-1185">Reference proteome</keyword>
<protein>
    <recommendedName>
        <fullName evidence="3">Protein XRP2</fullName>
    </recommendedName>
</protein>
<evidence type="ECO:0000256" key="5">
    <source>
        <dbReference type="PIRSR" id="PIRSR037947-2"/>
    </source>
</evidence>
<dbReference type="KEGG" id="goe:100898078"/>
<dbReference type="InterPro" id="IPR006599">
    <property type="entry name" value="CARP_motif"/>
</dbReference>
<dbReference type="Gene3D" id="2.160.20.70">
    <property type="match status" value="1"/>
</dbReference>
<keyword evidence="3" id="KW-0343">GTPase activation</keyword>
<dbReference type="GO" id="GO:0005096">
    <property type="term" value="F:GTPase activator activity"/>
    <property type="evidence" value="ECO:0007669"/>
    <property type="project" value="UniProtKB-UniRule"/>
</dbReference>
<dbReference type="PROSITE" id="PS51329">
    <property type="entry name" value="C_CAP_COFACTOR_C"/>
    <property type="match status" value="1"/>
</dbReference>
<dbReference type="Proteomes" id="UP000694867">
    <property type="component" value="Unplaced"/>
</dbReference>
<dbReference type="InterPro" id="IPR017901">
    <property type="entry name" value="C-CAP_CF_C-like"/>
</dbReference>
<evidence type="ECO:0000256" key="1">
    <source>
        <dbReference type="ARBA" id="ARBA00008848"/>
    </source>
</evidence>
<dbReference type="Pfam" id="PF07986">
    <property type="entry name" value="TBCC"/>
    <property type="match status" value="1"/>
</dbReference>
<reference evidence="8" key="1">
    <citation type="submission" date="2025-08" db="UniProtKB">
        <authorList>
            <consortium name="RefSeq"/>
        </authorList>
    </citation>
    <scope>IDENTIFICATION</scope>
</reference>
<evidence type="ECO:0000256" key="3">
    <source>
        <dbReference type="PIRNR" id="PIRNR037947"/>
    </source>
</evidence>
<dbReference type="GO" id="GO:1990075">
    <property type="term" value="C:periciliary membrane compartment"/>
    <property type="evidence" value="ECO:0007669"/>
    <property type="project" value="TreeGrafter"/>
</dbReference>
<evidence type="ECO:0000313" key="8">
    <source>
        <dbReference type="RefSeq" id="XP_003745938.1"/>
    </source>
</evidence>
<organism evidence="7 8">
    <name type="scientific">Galendromus occidentalis</name>
    <name type="common">western predatory mite</name>
    <dbReference type="NCBI Taxonomy" id="34638"/>
    <lineage>
        <taxon>Eukaryota</taxon>
        <taxon>Metazoa</taxon>
        <taxon>Ecdysozoa</taxon>
        <taxon>Arthropoda</taxon>
        <taxon>Chelicerata</taxon>
        <taxon>Arachnida</taxon>
        <taxon>Acari</taxon>
        <taxon>Parasitiformes</taxon>
        <taxon>Mesostigmata</taxon>
        <taxon>Gamasina</taxon>
        <taxon>Phytoseioidea</taxon>
        <taxon>Phytoseiidae</taxon>
        <taxon>Typhlodrominae</taxon>
        <taxon>Galendromus</taxon>
    </lineage>
</organism>
<comment type="similarity">
    <text evidence="1 3">Belongs to the TBCC family.</text>
</comment>